<dbReference type="AlphaFoldDB" id="X0SYN2"/>
<comment type="caution">
    <text evidence="1">The sequence shown here is derived from an EMBL/GenBank/DDBJ whole genome shotgun (WGS) entry which is preliminary data.</text>
</comment>
<protein>
    <recommendedName>
        <fullName evidence="2">Carbohydrate kinase PfkB domain-containing protein</fullName>
    </recommendedName>
</protein>
<sequence length="51" mass="5544">MDSIRVVGLGAMNIDELYRVQSVLADNETTIGEHESLPGDSAANTILWVQN</sequence>
<name>X0SYN2_9ZZZZ</name>
<accession>X0SYN2</accession>
<gene>
    <name evidence="1" type="ORF">S01H1_30629</name>
</gene>
<dbReference type="EMBL" id="BARS01018858">
    <property type="protein sequence ID" value="GAF86069.1"/>
    <property type="molecule type" value="Genomic_DNA"/>
</dbReference>
<evidence type="ECO:0008006" key="2">
    <source>
        <dbReference type="Google" id="ProtNLM"/>
    </source>
</evidence>
<reference evidence="1" key="1">
    <citation type="journal article" date="2014" name="Front. Microbiol.">
        <title>High frequency of phylogenetically diverse reductive dehalogenase-homologous genes in deep subseafloor sedimentary metagenomes.</title>
        <authorList>
            <person name="Kawai M."/>
            <person name="Futagami T."/>
            <person name="Toyoda A."/>
            <person name="Takaki Y."/>
            <person name="Nishi S."/>
            <person name="Hori S."/>
            <person name="Arai W."/>
            <person name="Tsubouchi T."/>
            <person name="Morono Y."/>
            <person name="Uchiyama I."/>
            <person name="Ito T."/>
            <person name="Fujiyama A."/>
            <person name="Inagaki F."/>
            <person name="Takami H."/>
        </authorList>
    </citation>
    <scope>NUCLEOTIDE SEQUENCE</scope>
    <source>
        <strain evidence="1">Expedition CK06-06</strain>
    </source>
</reference>
<proteinExistence type="predicted"/>
<evidence type="ECO:0000313" key="1">
    <source>
        <dbReference type="EMBL" id="GAF86069.1"/>
    </source>
</evidence>
<organism evidence="1">
    <name type="scientific">marine sediment metagenome</name>
    <dbReference type="NCBI Taxonomy" id="412755"/>
    <lineage>
        <taxon>unclassified sequences</taxon>
        <taxon>metagenomes</taxon>
        <taxon>ecological metagenomes</taxon>
    </lineage>
</organism>